<reference evidence="1" key="1">
    <citation type="submission" date="2023-07" db="EMBL/GenBank/DDBJ databases">
        <title>Ureibacillus sp. isolated from freshwater well.</title>
        <authorList>
            <person name="Kirdat K."/>
            <person name="Bhatt A."/>
            <person name="Teware R."/>
            <person name="Bhavsar Y."/>
            <person name="Yadav A."/>
        </authorList>
    </citation>
    <scope>NUCLEOTIDE SEQUENCE</scope>
    <source>
        <strain evidence="1">BA0131</strain>
    </source>
</reference>
<protein>
    <submittedName>
        <fullName evidence="1">Uncharacterized protein</fullName>
    </submittedName>
</protein>
<accession>A0ABT8GN64</accession>
<sequence>MSWMLNNNICPLVVDHYLFNQLNHPKCFRQTYASLMKAHLKE</sequence>
<proteinExistence type="predicted"/>
<organism evidence="1 2">
    <name type="scientific">Ureibacillus aquaedulcis</name>
    <dbReference type="NCBI Taxonomy" id="3058421"/>
    <lineage>
        <taxon>Bacteria</taxon>
        <taxon>Bacillati</taxon>
        <taxon>Bacillota</taxon>
        <taxon>Bacilli</taxon>
        <taxon>Bacillales</taxon>
        <taxon>Caryophanaceae</taxon>
        <taxon>Ureibacillus</taxon>
    </lineage>
</organism>
<keyword evidence="2" id="KW-1185">Reference proteome</keyword>
<dbReference type="Proteomes" id="UP001172743">
    <property type="component" value="Unassembled WGS sequence"/>
</dbReference>
<evidence type="ECO:0000313" key="2">
    <source>
        <dbReference type="Proteomes" id="UP001172743"/>
    </source>
</evidence>
<dbReference type="EMBL" id="JAUHTQ010000003">
    <property type="protein sequence ID" value="MDN4492852.1"/>
    <property type="molecule type" value="Genomic_DNA"/>
</dbReference>
<dbReference type="RefSeq" id="WP_301137072.1">
    <property type="nucleotide sequence ID" value="NZ_JAUHTQ010000003.1"/>
</dbReference>
<evidence type="ECO:0000313" key="1">
    <source>
        <dbReference type="EMBL" id="MDN4492852.1"/>
    </source>
</evidence>
<gene>
    <name evidence="1" type="ORF">QYB95_04810</name>
</gene>
<name>A0ABT8GN64_9BACL</name>
<comment type="caution">
    <text evidence="1">The sequence shown here is derived from an EMBL/GenBank/DDBJ whole genome shotgun (WGS) entry which is preliminary data.</text>
</comment>